<dbReference type="InterPro" id="IPR029057">
    <property type="entry name" value="PRTase-like"/>
</dbReference>
<keyword evidence="3" id="KW-0328">Glycosyltransferase</keyword>
<dbReference type="Gene3D" id="3.40.50.2020">
    <property type="match status" value="1"/>
</dbReference>
<dbReference type="GO" id="GO:0044205">
    <property type="term" value="P:'de novo' UMP biosynthetic process"/>
    <property type="evidence" value="ECO:0007669"/>
    <property type="project" value="UniProtKB-UniPathway"/>
</dbReference>
<proteinExistence type="inferred from homology"/>
<evidence type="ECO:0000256" key="2">
    <source>
        <dbReference type="ARBA" id="ARBA00011971"/>
    </source>
</evidence>
<protein>
    <recommendedName>
        <fullName evidence="2">orotate phosphoribosyltransferase</fullName>
        <ecNumber evidence="2">2.4.2.10</ecNumber>
    </recommendedName>
</protein>
<accession>A0A0F9CHU7</accession>
<reference evidence="6" key="1">
    <citation type="journal article" date="2015" name="Nature">
        <title>Complex archaea that bridge the gap between prokaryotes and eukaryotes.</title>
        <authorList>
            <person name="Spang A."/>
            <person name="Saw J.H."/>
            <person name="Jorgensen S.L."/>
            <person name="Zaremba-Niedzwiedzka K."/>
            <person name="Martijn J."/>
            <person name="Lind A.E."/>
            <person name="van Eijk R."/>
            <person name="Schleper C."/>
            <person name="Guy L."/>
            <person name="Ettema T.J."/>
        </authorList>
    </citation>
    <scope>NUCLEOTIDE SEQUENCE</scope>
</reference>
<dbReference type="EMBL" id="LAZR01033166">
    <property type="protein sequence ID" value="KKL48868.1"/>
    <property type="molecule type" value="Genomic_DNA"/>
</dbReference>
<dbReference type="PANTHER" id="PTHR19278:SF9">
    <property type="entry name" value="URIDINE 5'-MONOPHOSPHATE SYNTHASE"/>
    <property type="match status" value="1"/>
</dbReference>
<dbReference type="EC" id="2.4.2.10" evidence="2"/>
<dbReference type="PANTHER" id="PTHR19278">
    <property type="entry name" value="OROTATE PHOSPHORIBOSYLTRANSFERASE"/>
    <property type="match status" value="1"/>
</dbReference>
<evidence type="ECO:0000256" key="5">
    <source>
        <dbReference type="ARBA" id="ARBA00022975"/>
    </source>
</evidence>
<dbReference type="UniPathway" id="UPA00070">
    <property type="reaction ID" value="UER00119"/>
</dbReference>
<dbReference type="CDD" id="cd06223">
    <property type="entry name" value="PRTases_typeI"/>
    <property type="match status" value="1"/>
</dbReference>
<evidence type="ECO:0000256" key="3">
    <source>
        <dbReference type="ARBA" id="ARBA00022676"/>
    </source>
</evidence>
<dbReference type="GO" id="GO:0019856">
    <property type="term" value="P:pyrimidine nucleobase biosynthetic process"/>
    <property type="evidence" value="ECO:0007669"/>
    <property type="project" value="TreeGrafter"/>
</dbReference>
<organism evidence="6">
    <name type="scientific">marine sediment metagenome</name>
    <dbReference type="NCBI Taxonomy" id="412755"/>
    <lineage>
        <taxon>unclassified sequences</taxon>
        <taxon>metagenomes</taxon>
        <taxon>ecological metagenomes</taxon>
    </lineage>
</organism>
<gene>
    <name evidence="6" type="ORF">LCGC14_2321230</name>
</gene>
<dbReference type="InterPro" id="IPR023031">
    <property type="entry name" value="OPRT"/>
</dbReference>
<evidence type="ECO:0000256" key="1">
    <source>
        <dbReference type="ARBA" id="ARBA00004889"/>
    </source>
</evidence>
<dbReference type="InterPro" id="IPR000836">
    <property type="entry name" value="PRTase_dom"/>
</dbReference>
<comment type="pathway">
    <text evidence="1">Pyrimidine metabolism; UMP biosynthesis via de novo pathway; UMP from orotate: step 1/2.</text>
</comment>
<dbReference type="NCBIfam" id="TIGR00336">
    <property type="entry name" value="pyrE"/>
    <property type="match status" value="1"/>
</dbReference>
<comment type="caution">
    <text evidence="6">The sequence shown here is derived from an EMBL/GenBank/DDBJ whole genome shotgun (WGS) entry which is preliminary data.</text>
</comment>
<name>A0A0F9CHU7_9ZZZZ</name>
<evidence type="ECO:0000313" key="6">
    <source>
        <dbReference type="EMBL" id="KKL48868.1"/>
    </source>
</evidence>
<dbReference type="GO" id="GO:0004588">
    <property type="term" value="F:orotate phosphoribosyltransferase activity"/>
    <property type="evidence" value="ECO:0007669"/>
    <property type="project" value="UniProtKB-EC"/>
</dbReference>
<dbReference type="InterPro" id="IPR004467">
    <property type="entry name" value="Or_phspho_trans_dom"/>
</dbReference>
<dbReference type="AlphaFoldDB" id="A0A0F9CHU7"/>
<evidence type="ECO:0000256" key="4">
    <source>
        <dbReference type="ARBA" id="ARBA00022679"/>
    </source>
</evidence>
<dbReference type="SUPFAM" id="SSF53271">
    <property type="entry name" value="PRTase-like"/>
    <property type="match status" value="1"/>
</dbReference>
<dbReference type="HAMAP" id="MF_01208">
    <property type="entry name" value="PyrE"/>
    <property type="match status" value="1"/>
</dbReference>
<keyword evidence="4" id="KW-0808">Transferase</keyword>
<keyword evidence="5" id="KW-0665">Pyrimidine biosynthesis</keyword>
<sequence>MANVDNREKLIELVRERSFLESDEPVFKLASGEMSKVYFDLRLTTLSPEGQNLIGSLMFDKLHELGLKPKATGGLTMGADPVACSLAHVSYMEGSPIEALVIRKEPKDHGRGRQIEGNVDEGDDIVIIDDVLTTGGSTIKAVKIARSYGLNVLAAIVVLDRCEKNGKANVAEHCPIYSLLEISDYK</sequence>